<dbReference type="Pfam" id="PF02567">
    <property type="entry name" value="PhzC-PhzF"/>
    <property type="match status" value="1"/>
</dbReference>
<accession>A0A2I2MG47</accession>
<proteinExistence type="inferred from homology"/>
<dbReference type="Gene3D" id="3.10.310.10">
    <property type="entry name" value="Diaminopimelate Epimerase, Chain A, domain 1"/>
    <property type="match status" value="1"/>
</dbReference>
<evidence type="ECO:0000256" key="2">
    <source>
        <dbReference type="ARBA" id="ARBA00023235"/>
    </source>
</evidence>
<keyword evidence="2" id="KW-0413">Isomerase</keyword>
<dbReference type="GO" id="GO:0005737">
    <property type="term" value="C:cytoplasm"/>
    <property type="evidence" value="ECO:0007669"/>
    <property type="project" value="TreeGrafter"/>
</dbReference>
<evidence type="ECO:0000256" key="1">
    <source>
        <dbReference type="ARBA" id="ARBA00008270"/>
    </source>
</evidence>
<dbReference type="PANTHER" id="PTHR13774:SF17">
    <property type="entry name" value="PHENAZINE BIOSYNTHESIS-LIKE DOMAIN-CONTAINING PROTEIN"/>
    <property type="match status" value="1"/>
</dbReference>
<dbReference type="InterPro" id="IPR003719">
    <property type="entry name" value="Phenazine_PhzF-like"/>
</dbReference>
<name>A0A2I2MG47_9BACT</name>
<dbReference type="GO" id="GO:0016853">
    <property type="term" value="F:isomerase activity"/>
    <property type="evidence" value="ECO:0007669"/>
    <property type="project" value="UniProtKB-KW"/>
</dbReference>
<dbReference type="OrthoDB" id="9788221at2"/>
<dbReference type="EMBL" id="LT966316">
    <property type="protein sequence ID" value="SOU92612.1"/>
    <property type="molecule type" value="Genomic_DNA"/>
</dbReference>
<dbReference type="RefSeq" id="WP_099590534.1">
    <property type="nucleotide sequence ID" value="NZ_OBMB01000001.1"/>
</dbReference>
<dbReference type="SUPFAM" id="SSF54506">
    <property type="entry name" value="Diaminopimelate epimerase-like"/>
    <property type="match status" value="1"/>
</dbReference>
<dbReference type="AlphaFoldDB" id="A0A2I2MG47"/>
<gene>
    <name evidence="3" type="ORF">LFTS_01239</name>
</gene>
<organism evidence="3">
    <name type="scientific">Leptospirillum ferriphilum</name>
    <dbReference type="NCBI Taxonomy" id="178606"/>
    <lineage>
        <taxon>Bacteria</taxon>
        <taxon>Pseudomonadati</taxon>
        <taxon>Nitrospirota</taxon>
        <taxon>Nitrospiria</taxon>
        <taxon>Nitrospirales</taxon>
        <taxon>Nitrospiraceae</taxon>
        <taxon>Leptospirillum</taxon>
    </lineage>
</organism>
<reference evidence="3" key="1">
    <citation type="submission" date="2017-12" db="EMBL/GenBank/DDBJ databases">
        <authorList>
            <consortium name="SysMetEx"/>
        </authorList>
    </citation>
    <scope>NUCLEOTIDE SEQUENCE</scope>
    <source>
        <strain evidence="3">Pb_238</strain>
    </source>
</reference>
<comment type="similarity">
    <text evidence="1">Belongs to the PhzF family.</text>
</comment>
<dbReference type="PANTHER" id="PTHR13774">
    <property type="entry name" value="PHENAZINE BIOSYNTHESIS PROTEIN"/>
    <property type="match status" value="1"/>
</dbReference>
<protein>
    <submittedName>
        <fullName evidence="3">Phenazine biosynthesis-like protein</fullName>
    </submittedName>
</protein>
<evidence type="ECO:0000313" key="3">
    <source>
        <dbReference type="EMBL" id="SOU92612.1"/>
    </source>
</evidence>
<sequence>MTLKLFQIDAFADHMFEVTPAAVPPLDSWLPDALLPPIAAENNLSKTTFLSSCGIRISPEVVQVDLCRHATWALAHSLFRHPGYPRNLLAFTTKSGNPEVQEQDGFLVRTFPVGHSTVCPSPEELFQGLGKTPAEL</sequence>